<keyword evidence="1" id="KW-1133">Transmembrane helix</keyword>
<feature type="transmembrane region" description="Helical" evidence="1">
    <location>
        <begin position="12"/>
        <end position="29"/>
    </location>
</feature>
<dbReference type="OrthoDB" id="7376619at2"/>
<gene>
    <name evidence="2" type="ORF">SAMN05444171_2054</name>
</gene>
<name>A0A1M6VR87_9BRAD</name>
<feature type="transmembrane region" description="Helical" evidence="1">
    <location>
        <begin position="35"/>
        <end position="52"/>
    </location>
</feature>
<accession>A0A1M6VR87</accession>
<dbReference type="RefSeq" id="WP_074818402.1">
    <property type="nucleotide sequence ID" value="NZ_FNTI01000001.1"/>
</dbReference>
<reference evidence="2 3" key="1">
    <citation type="submission" date="2016-10" db="EMBL/GenBank/DDBJ databases">
        <authorList>
            <person name="de Groot N.N."/>
        </authorList>
    </citation>
    <scope>NUCLEOTIDE SEQUENCE [LARGE SCALE GENOMIC DNA]</scope>
    <source>
        <strain evidence="2 3">GAS522</strain>
    </source>
</reference>
<keyword evidence="1" id="KW-0472">Membrane</keyword>
<dbReference type="EMBL" id="FNTI01000001">
    <property type="protein sequence ID" value="SEC69838.1"/>
    <property type="molecule type" value="Genomic_DNA"/>
</dbReference>
<evidence type="ECO:0000313" key="3">
    <source>
        <dbReference type="Proteomes" id="UP000183208"/>
    </source>
</evidence>
<sequence>MTTNVKSVQVAARFVLRILILVSFAAFGNPDFGRSFAALLLLSVVLCVVTGIKRHESMFARTLTHWDEAAAYALLYALTATINQAWS</sequence>
<dbReference type="Proteomes" id="UP000183208">
    <property type="component" value="Unassembled WGS sequence"/>
</dbReference>
<dbReference type="AlphaFoldDB" id="A0A1M6VR87"/>
<proteinExistence type="predicted"/>
<evidence type="ECO:0000256" key="1">
    <source>
        <dbReference type="SAM" id="Phobius"/>
    </source>
</evidence>
<evidence type="ECO:0000313" key="2">
    <source>
        <dbReference type="EMBL" id="SEC69838.1"/>
    </source>
</evidence>
<keyword evidence="1" id="KW-0812">Transmembrane</keyword>
<protein>
    <submittedName>
        <fullName evidence="2">Uncharacterized protein</fullName>
    </submittedName>
</protein>
<organism evidence="2 3">
    <name type="scientific">Bradyrhizobium lablabi</name>
    <dbReference type="NCBI Taxonomy" id="722472"/>
    <lineage>
        <taxon>Bacteria</taxon>
        <taxon>Pseudomonadati</taxon>
        <taxon>Pseudomonadota</taxon>
        <taxon>Alphaproteobacteria</taxon>
        <taxon>Hyphomicrobiales</taxon>
        <taxon>Nitrobacteraceae</taxon>
        <taxon>Bradyrhizobium</taxon>
    </lineage>
</organism>